<name>A0A7W7HHZ3_9ACTN</name>
<dbReference type="EMBL" id="BOMP01000128">
    <property type="protein sequence ID" value="GIE44429.1"/>
    <property type="molecule type" value="Genomic_DNA"/>
</dbReference>
<dbReference type="EMBL" id="JACHNC010000001">
    <property type="protein sequence ID" value="MBB4750876.1"/>
    <property type="molecule type" value="Genomic_DNA"/>
</dbReference>
<dbReference type="AlphaFoldDB" id="A0A7W7HHZ3"/>
<protein>
    <submittedName>
        <fullName evidence="2">Uncharacterized protein</fullName>
    </submittedName>
</protein>
<reference evidence="2 3" key="1">
    <citation type="submission" date="2020-08" db="EMBL/GenBank/DDBJ databases">
        <title>Sequencing the genomes of 1000 actinobacteria strains.</title>
        <authorList>
            <person name="Klenk H.-P."/>
        </authorList>
    </citation>
    <scope>NUCLEOTIDE SEQUENCE [LARGE SCALE GENOMIC DNA]</scope>
    <source>
        <strain evidence="2 3">DSM 43150</strain>
    </source>
</reference>
<gene>
    <name evidence="1" type="ORF">Alo02nite_73270</name>
    <name evidence="2" type="ORF">BJ964_005037</name>
</gene>
<accession>A0A7W7HHZ3</accession>
<reference evidence="1 4" key="2">
    <citation type="submission" date="2021-01" db="EMBL/GenBank/DDBJ databases">
        <title>Whole genome shotgun sequence of Actinoplanes lobatus NBRC 12513.</title>
        <authorList>
            <person name="Komaki H."/>
            <person name="Tamura T."/>
        </authorList>
    </citation>
    <scope>NUCLEOTIDE SEQUENCE [LARGE SCALE GENOMIC DNA]</scope>
    <source>
        <strain evidence="1 4">NBRC 12513</strain>
    </source>
</reference>
<organism evidence="2 3">
    <name type="scientific">Actinoplanes lobatus</name>
    <dbReference type="NCBI Taxonomy" id="113568"/>
    <lineage>
        <taxon>Bacteria</taxon>
        <taxon>Bacillati</taxon>
        <taxon>Actinomycetota</taxon>
        <taxon>Actinomycetes</taxon>
        <taxon>Micromonosporales</taxon>
        <taxon>Micromonosporaceae</taxon>
        <taxon>Actinoplanes</taxon>
    </lineage>
</organism>
<sequence>MEWVAPDVRRVGVGRRALPAAMGRVAPSVRGAYAVEWVPVGARAARRVLPPAWTDPAND</sequence>
<evidence type="ECO:0000313" key="3">
    <source>
        <dbReference type="Proteomes" id="UP000590511"/>
    </source>
</evidence>
<keyword evidence="4" id="KW-1185">Reference proteome</keyword>
<dbReference type="Proteomes" id="UP000631312">
    <property type="component" value="Unassembled WGS sequence"/>
</dbReference>
<evidence type="ECO:0000313" key="2">
    <source>
        <dbReference type="EMBL" id="MBB4750876.1"/>
    </source>
</evidence>
<dbReference type="Proteomes" id="UP000590511">
    <property type="component" value="Unassembled WGS sequence"/>
</dbReference>
<evidence type="ECO:0000313" key="1">
    <source>
        <dbReference type="EMBL" id="GIE44429.1"/>
    </source>
</evidence>
<proteinExistence type="predicted"/>
<comment type="caution">
    <text evidence="2">The sequence shown here is derived from an EMBL/GenBank/DDBJ whole genome shotgun (WGS) entry which is preliminary data.</text>
</comment>
<evidence type="ECO:0000313" key="4">
    <source>
        <dbReference type="Proteomes" id="UP000631312"/>
    </source>
</evidence>